<keyword evidence="5" id="KW-1185">Reference proteome</keyword>
<dbReference type="Proteomes" id="UP000029223">
    <property type="component" value="Unassembled WGS sequence"/>
</dbReference>
<protein>
    <recommendedName>
        <fullName evidence="2">Curli production assembly/transport component CsgE</fullName>
    </recommendedName>
</protein>
<accession>A0ABQ0JMB9</accession>
<reference evidence="5" key="1">
    <citation type="submission" date="2014-09" db="EMBL/GenBank/DDBJ databases">
        <title>Vibrio variabilis JCM 19239. (C206) whole genome shotgun sequence.</title>
        <authorList>
            <person name="Sawabe T."/>
            <person name="Meirelles P."/>
            <person name="Nakanishi M."/>
            <person name="Sayaka M."/>
            <person name="Hattori M."/>
            <person name="Ohkuma M."/>
        </authorList>
    </citation>
    <scope>NUCLEOTIDE SEQUENCE [LARGE SCALE GENOMIC DNA]</scope>
    <source>
        <strain evidence="5">JCM 19239</strain>
    </source>
</reference>
<dbReference type="Pfam" id="PF10627">
    <property type="entry name" value="CsgE"/>
    <property type="match status" value="1"/>
</dbReference>
<evidence type="ECO:0000256" key="1">
    <source>
        <dbReference type="ARBA" id="ARBA00003989"/>
    </source>
</evidence>
<proteinExistence type="predicted"/>
<evidence type="ECO:0000256" key="3">
    <source>
        <dbReference type="ARBA" id="ARBA00022729"/>
    </source>
</evidence>
<dbReference type="EMBL" id="BBMS01000077">
    <property type="protein sequence ID" value="GAL29904.1"/>
    <property type="molecule type" value="Genomic_DNA"/>
</dbReference>
<comment type="function">
    <text evidence="1">May be involved in the biogenesis of curli organelles.</text>
</comment>
<name>A0ABQ0JMB9_9VIBR</name>
<comment type="caution">
    <text evidence="4">The sequence shown here is derived from an EMBL/GenBank/DDBJ whole genome shotgun (WGS) entry which is preliminary data.</text>
</comment>
<sequence length="41" mass="4599">MVEIPTALSGSIIEVEHSRKVIFRTALSPGRSKLKTARMMR</sequence>
<evidence type="ECO:0000313" key="4">
    <source>
        <dbReference type="EMBL" id="GAL29904.1"/>
    </source>
</evidence>
<evidence type="ECO:0000256" key="2">
    <source>
        <dbReference type="ARBA" id="ARBA00014024"/>
    </source>
</evidence>
<organism evidence="4 5">
    <name type="scientific">Vibrio variabilis</name>
    <dbReference type="NCBI Taxonomy" id="990271"/>
    <lineage>
        <taxon>Bacteria</taxon>
        <taxon>Pseudomonadati</taxon>
        <taxon>Pseudomonadota</taxon>
        <taxon>Gammaproteobacteria</taxon>
        <taxon>Vibrionales</taxon>
        <taxon>Vibrionaceae</taxon>
        <taxon>Vibrio</taxon>
    </lineage>
</organism>
<gene>
    <name evidence="4" type="ORF">JCM19239_6394</name>
</gene>
<dbReference type="InterPro" id="IPR018900">
    <property type="entry name" value="Curli_CsgE"/>
</dbReference>
<keyword evidence="3" id="KW-0732">Signal</keyword>
<evidence type="ECO:0000313" key="5">
    <source>
        <dbReference type="Proteomes" id="UP000029223"/>
    </source>
</evidence>